<organism evidence="1">
    <name type="scientific">Anguilla anguilla</name>
    <name type="common">European freshwater eel</name>
    <name type="synonym">Muraena anguilla</name>
    <dbReference type="NCBI Taxonomy" id="7936"/>
    <lineage>
        <taxon>Eukaryota</taxon>
        <taxon>Metazoa</taxon>
        <taxon>Chordata</taxon>
        <taxon>Craniata</taxon>
        <taxon>Vertebrata</taxon>
        <taxon>Euteleostomi</taxon>
        <taxon>Actinopterygii</taxon>
        <taxon>Neopterygii</taxon>
        <taxon>Teleostei</taxon>
        <taxon>Anguilliformes</taxon>
        <taxon>Anguillidae</taxon>
        <taxon>Anguilla</taxon>
    </lineage>
</organism>
<sequence length="24" mass="2762">MCCLLSDSHPFNASLVLYCFTSYF</sequence>
<protein>
    <submittedName>
        <fullName evidence="1">Uncharacterized protein</fullName>
    </submittedName>
</protein>
<name>A0A0E9XLT8_ANGAN</name>
<accession>A0A0E9XLT8</accession>
<proteinExistence type="predicted"/>
<dbReference type="EMBL" id="GBXM01004943">
    <property type="protein sequence ID" value="JAI03635.1"/>
    <property type="molecule type" value="Transcribed_RNA"/>
</dbReference>
<reference evidence="1" key="1">
    <citation type="submission" date="2014-11" db="EMBL/GenBank/DDBJ databases">
        <authorList>
            <person name="Amaro Gonzalez C."/>
        </authorList>
    </citation>
    <scope>NUCLEOTIDE SEQUENCE</scope>
</reference>
<reference evidence="1" key="2">
    <citation type="journal article" date="2015" name="Fish Shellfish Immunol.">
        <title>Early steps in the European eel (Anguilla anguilla)-Vibrio vulnificus interaction in the gills: Role of the RtxA13 toxin.</title>
        <authorList>
            <person name="Callol A."/>
            <person name="Pajuelo D."/>
            <person name="Ebbesson L."/>
            <person name="Teles M."/>
            <person name="MacKenzie S."/>
            <person name="Amaro C."/>
        </authorList>
    </citation>
    <scope>NUCLEOTIDE SEQUENCE</scope>
</reference>
<dbReference type="AlphaFoldDB" id="A0A0E9XLT8"/>
<evidence type="ECO:0000313" key="1">
    <source>
        <dbReference type="EMBL" id="JAI03635.1"/>
    </source>
</evidence>